<keyword evidence="7 9" id="KW-1133">Transmembrane helix</keyword>
<reference evidence="12" key="1">
    <citation type="submission" date="2016-02" db="EMBL/GenBank/DDBJ databases">
        <authorList>
            <person name="Holder M.E."/>
            <person name="Ajami N.J."/>
            <person name="Petrosino J.F."/>
        </authorList>
    </citation>
    <scope>NUCLEOTIDE SEQUENCE [LARGE SCALE GENOMIC DNA]</scope>
    <source>
        <strain evidence="12">DSM 12838</strain>
    </source>
</reference>
<evidence type="ECO:0000256" key="7">
    <source>
        <dbReference type="ARBA" id="ARBA00022989"/>
    </source>
</evidence>
<proteinExistence type="inferred from homology"/>
<keyword evidence="8 9" id="KW-0472">Membrane</keyword>
<keyword evidence="11" id="KW-0969">Cilium</keyword>
<feature type="domain" description="MotA/TolQ/ExbB proton channel" evidence="10">
    <location>
        <begin position="98"/>
        <end position="215"/>
    </location>
</feature>
<evidence type="ECO:0000313" key="11">
    <source>
        <dbReference type="EMBL" id="AMD92723.1"/>
    </source>
</evidence>
<sequence length="251" mass="27115">MDLATIIGILVAFGLVLASMGSDAIMFVDVASLLIVIGGTIGAILVTYPLENVLGVMRIVKKTFLSKSGEPAELVSRFIEYAVRVRKEGILSLEASLKDVSDDFLRKALQLTVDGLEPQLIQQILETEISCLEERHLKGAEILQTLGALAPAMGMIGTIIGLVLMLKRMNDPSTIGPAMAVALLTTFYGALLANLVFNPMAGKLRARSQEEVLLRSMIVEGVISLSKGENPRILEEKLNGFLPPKERQTKA</sequence>
<dbReference type="RefSeq" id="WP_066604757.1">
    <property type="nucleotide sequence ID" value="NZ_CP014230.1"/>
</dbReference>
<dbReference type="GO" id="GO:0006935">
    <property type="term" value="P:chemotaxis"/>
    <property type="evidence" value="ECO:0007669"/>
    <property type="project" value="InterPro"/>
</dbReference>
<dbReference type="Proteomes" id="UP000063964">
    <property type="component" value="Chromosome"/>
</dbReference>
<feature type="transmembrane region" description="Helical" evidence="9">
    <location>
        <begin position="178"/>
        <end position="197"/>
    </location>
</feature>
<feature type="transmembrane region" description="Helical" evidence="9">
    <location>
        <begin position="145"/>
        <end position="166"/>
    </location>
</feature>
<feature type="transmembrane region" description="Helical" evidence="9">
    <location>
        <begin position="28"/>
        <end position="48"/>
    </location>
</feature>
<evidence type="ECO:0000256" key="4">
    <source>
        <dbReference type="ARBA" id="ARBA00022475"/>
    </source>
</evidence>
<evidence type="ECO:0000256" key="3">
    <source>
        <dbReference type="ARBA" id="ARBA00022448"/>
    </source>
</evidence>
<gene>
    <name evidence="11" type="ORF">AXF15_06145</name>
</gene>
<dbReference type="EMBL" id="CP014230">
    <property type="protein sequence ID" value="AMD92723.1"/>
    <property type="molecule type" value="Genomic_DNA"/>
</dbReference>
<protein>
    <submittedName>
        <fullName evidence="11">Flagellar motor protein MotP</fullName>
    </submittedName>
</protein>
<accession>A0A0X8JPX4</accession>
<keyword evidence="3" id="KW-0813">Transport</keyword>
<dbReference type="OrthoDB" id="9806929at2"/>
<evidence type="ECO:0000256" key="1">
    <source>
        <dbReference type="ARBA" id="ARBA00004651"/>
    </source>
</evidence>
<dbReference type="GO" id="GO:0071978">
    <property type="term" value="P:bacterial-type flagellum-dependent swarming motility"/>
    <property type="evidence" value="ECO:0007669"/>
    <property type="project" value="InterPro"/>
</dbReference>
<keyword evidence="11" id="KW-0966">Cell projection</keyword>
<dbReference type="AlphaFoldDB" id="A0A0X8JPX4"/>
<evidence type="ECO:0000256" key="2">
    <source>
        <dbReference type="ARBA" id="ARBA00008038"/>
    </source>
</evidence>
<dbReference type="PROSITE" id="PS01307">
    <property type="entry name" value="MOTA"/>
    <property type="match status" value="1"/>
</dbReference>
<keyword evidence="11" id="KW-0282">Flagellum</keyword>
<evidence type="ECO:0000259" key="10">
    <source>
        <dbReference type="Pfam" id="PF01618"/>
    </source>
</evidence>
<evidence type="ECO:0000313" key="12">
    <source>
        <dbReference type="Proteomes" id="UP000063964"/>
    </source>
</evidence>
<evidence type="ECO:0000256" key="5">
    <source>
        <dbReference type="ARBA" id="ARBA00022692"/>
    </source>
</evidence>
<organism evidence="11 12">
    <name type="scientific">Desulfomicrobium orale DSM 12838</name>
    <dbReference type="NCBI Taxonomy" id="888061"/>
    <lineage>
        <taxon>Bacteria</taxon>
        <taxon>Pseudomonadati</taxon>
        <taxon>Thermodesulfobacteriota</taxon>
        <taxon>Desulfovibrionia</taxon>
        <taxon>Desulfovibrionales</taxon>
        <taxon>Desulfomicrobiaceae</taxon>
        <taxon>Desulfomicrobium</taxon>
    </lineage>
</organism>
<dbReference type="Pfam" id="PF01618">
    <property type="entry name" value="MotA_ExbB"/>
    <property type="match status" value="1"/>
</dbReference>
<dbReference type="PANTHER" id="PTHR30433">
    <property type="entry name" value="CHEMOTAXIS PROTEIN MOTA"/>
    <property type="match status" value="1"/>
</dbReference>
<dbReference type="STRING" id="888061.AXF15_06145"/>
<comment type="subcellular location">
    <subcellularLocation>
        <location evidence="1">Cell membrane</location>
        <topology evidence="1">Multi-pass membrane protein</topology>
    </subcellularLocation>
</comment>
<name>A0A0X8JPX4_9BACT</name>
<evidence type="ECO:0000256" key="6">
    <source>
        <dbReference type="ARBA" id="ARBA00022779"/>
    </source>
</evidence>
<evidence type="ECO:0000256" key="8">
    <source>
        <dbReference type="ARBA" id="ARBA00023136"/>
    </source>
</evidence>
<keyword evidence="5 9" id="KW-0812">Transmembrane</keyword>
<dbReference type="KEGG" id="doa:AXF15_06145"/>
<dbReference type="InterPro" id="IPR047055">
    <property type="entry name" value="MotA-like"/>
</dbReference>
<dbReference type="InterPro" id="IPR000540">
    <property type="entry name" value="Flag_MotA_CS"/>
</dbReference>
<dbReference type="PANTHER" id="PTHR30433:SF2">
    <property type="entry name" value="MOTILITY PROTEIN A"/>
    <property type="match status" value="1"/>
</dbReference>
<dbReference type="InterPro" id="IPR002898">
    <property type="entry name" value="MotA_ExbB_proton_chnl"/>
</dbReference>
<dbReference type="GO" id="GO:0005886">
    <property type="term" value="C:plasma membrane"/>
    <property type="evidence" value="ECO:0007669"/>
    <property type="project" value="UniProtKB-SubCell"/>
</dbReference>
<comment type="similarity">
    <text evidence="2">Belongs to the MotA family.</text>
</comment>
<keyword evidence="12" id="KW-1185">Reference proteome</keyword>
<keyword evidence="4" id="KW-1003">Cell membrane</keyword>
<evidence type="ECO:0000256" key="9">
    <source>
        <dbReference type="SAM" id="Phobius"/>
    </source>
</evidence>
<keyword evidence="6" id="KW-0283">Flagellar rotation</keyword>